<accession>A0A385EF92</accession>
<keyword evidence="2" id="KW-1185">Reference proteome</keyword>
<evidence type="ECO:0000313" key="1">
    <source>
        <dbReference type="EMBL" id="AXQ69457.1"/>
    </source>
</evidence>
<dbReference type="EMBL" id="MH588546">
    <property type="protein sequence ID" value="AXQ69457.1"/>
    <property type="molecule type" value="Genomic_DNA"/>
</dbReference>
<name>A0A385EF92_9CAUD</name>
<sequence length="151" mass="16613">MSDSAIVEIDALLDALNHPIPLGDRLLYNARIAIAIAPHRQWTSGVVEQKIARTNPRKIVTTYRQTDGSLSYGTAWAPEWIEDGDKALAFIRQSFPHARLTIHTPCDLDEPVVTAEADIGHARMSTFGPTLAQAVTGAALMLIRNRLTDRT</sequence>
<protein>
    <submittedName>
        <fullName evidence="1">Uncharacterized protein</fullName>
    </submittedName>
</protein>
<reference evidence="2" key="1">
    <citation type="submission" date="2018-07" db="EMBL/GenBank/DDBJ databases">
        <title>Giant CbK-like Caulobacter bacteriophages have genetically divergent genomes.</title>
        <authorList>
            <person name="Wilson K.M."/>
            <person name="Ely B."/>
        </authorList>
    </citation>
    <scope>NUCLEOTIDE SEQUENCE [LARGE SCALE GENOMIC DNA]</scope>
</reference>
<dbReference type="Proteomes" id="UP000259421">
    <property type="component" value="Segment"/>
</dbReference>
<proteinExistence type="predicted"/>
<reference evidence="1 2" key="2">
    <citation type="submission" date="2018-09" db="EMBL/GenBank/DDBJ databases">
        <title>Giant CbK-like Caulobacter bacteriophages have genetically divergent genomes.</title>
        <authorList>
            <person name="Wilson K."/>
            <person name="Ely B."/>
        </authorList>
    </citation>
    <scope>NUCLEOTIDE SEQUENCE [LARGE SCALE GENOMIC DNA]</scope>
</reference>
<gene>
    <name evidence="1" type="ORF">CcrBL9_gp433</name>
</gene>
<evidence type="ECO:0000313" key="2">
    <source>
        <dbReference type="Proteomes" id="UP000259421"/>
    </source>
</evidence>
<organism evidence="1 2">
    <name type="scientific">Caulobacter phage CcrBL9</name>
    <dbReference type="NCBI Taxonomy" id="2283270"/>
    <lineage>
        <taxon>Viruses</taxon>
        <taxon>Duplodnaviria</taxon>
        <taxon>Heunggongvirae</taxon>
        <taxon>Uroviricota</taxon>
        <taxon>Caudoviricetes</taxon>
        <taxon>Jeanschmidtviridae</taxon>
        <taxon>Bertelyvirus</taxon>
        <taxon>Bertelyvirus BL9</taxon>
    </lineage>
</organism>